<name>A0ABR0Q6K7_GOSAR</name>
<proteinExistence type="predicted"/>
<evidence type="ECO:0000313" key="2">
    <source>
        <dbReference type="Proteomes" id="UP001358586"/>
    </source>
</evidence>
<evidence type="ECO:0008006" key="3">
    <source>
        <dbReference type="Google" id="ProtNLM"/>
    </source>
</evidence>
<sequence length="124" mass="14058">MPMCLSSPAEAMTGFIQIIGAAKESMQKFLVNGEFEEYLGEKRMHCTARLAEMLNNFFDDLQKGSQYNLSFSTNFLMDEILVLEEARGESERNFQQASCIHERGVGIFGGCCYKWVDGSFRELS</sequence>
<organism evidence="1 2">
    <name type="scientific">Gossypium arboreum</name>
    <name type="common">Tree cotton</name>
    <name type="synonym">Gossypium nanking</name>
    <dbReference type="NCBI Taxonomy" id="29729"/>
    <lineage>
        <taxon>Eukaryota</taxon>
        <taxon>Viridiplantae</taxon>
        <taxon>Streptophyta</taxon>
        <taxon>Embryophyta</taxon>
        <taxon>Tracheophyta</taxon>
        <taxon>Spermatophyta</taxon>
        <taxon>Magnoliopsida</taxon>
        <taxon>eudicotyledons</taxon>
        <taxon>Gunneridae</taxon>
        <taxon>Pentapetalae</taxon>
        <taxon>rosids</taxon>
        <taxon>malvids</taxon>
        <taxon>Malvales</taxon>
        <taxon>Malvaceae</taxon>
        <taxon>Malvoideae</taxon>
        <taxon>Gossypium</taxon>
    </lineage>
</organism>
<accession>A0ABR0Q6K7</accession>
<keyword evidence="2" id="KW-1185">Reference proteome</keyword>
<dbReference type="Proteomes" id="UP001358586">
    <property type="component" value="Chromosome 4"/>
</dbReference>
<protein>
    <recommendedName>
        <fullName evidence="3">Exocyst subunit Exo70 family protein</fullName>
    </recommendedName>
</protein>
<reference evidence="1 2" key="1">
    <citation type="submission" date="2023-03" db="EMBL/GenBank/DDBJ databases">
        <title>WGS of Gossypium arboreum.</title>
        <authorList>
            <person name="Yu D."/>
        </authorList>
    </citation>
    <scope>NUCLEOTIDE SEQUENCE [LARGE SCALE GENOMIC DNA]</scope>
    <source>
        <tissue evidence="1">Leaf</tissue>
    </source>
</reference>
<dbReference type="EMBL" id="JARKNE010000004">
    <property type="protein sequence ID" value="KAK5834928.1"/>
    <property type="molecule type" value="Genomic_DNA"/>
</dbReference>
<gene>
    <name evidence="1" type="ORF">PVK06_010608</name>
</gene>
<evidence type="ECO:0000313" key="1">
    <source>
        <dbReference type="EMBL" id="KAK5834928.1"/>
    </source>
</evidence>
<comment type="caution">
    <text evidence="1">The sequence shown here is derived from an EMBL/GenBank/DDBJ whole genome shotgun (WGS) entry which is preliminary data.</text>
</comment>